<dbReference type="EMBL" id="QYTW02000005">
    <property type="protein sequence ID" value="RST60366.1"/>
    <property type="molecule type" value="Genomic_DNA"/>
</dbReference>
<name>A0A429XAD8_SIMTE</name>
<gene>
    <name evidence="2" type="ORF">D5F11_007950</name>
</gene>
<evidence type="ECO:0000256" key="1">
    <source>
        <dbReference type="SAM" id="Phobius"/>
    </source>
</evidence>
<dbReference type="InterPro" id="IPR007563">
    <property type="entry name" value="DUF554"/>
</dbReference>
<dbReference type="Pfam" id="PF04474">
    <property type="entry name" value="DUF554"/>
    <property type="match status" value="1"/>
</dbReference>
<sequence length="100" mass="11058">MSLTGVFGSLLKESISEKIKNTLMMGVGLCVLYIGISGISTNTNIMILIISITIGAIVGDIIDIDYKLNRFDTFIQQKVTYKDDKVRLSSASTTNNQYMR</sequence>
<organism evidence="2 3">
    <name type="scientific">Siminovitchia terrae</name>
    <name type="common">Bacillus terrae</name>
    <dbReference type="NCBI Taxonomy" id="1914933"/>
    <lineage>
        <taxon>Bacteria</taxon>
        <taxon>Bacillati</taxon>
        <taxon>Bacillota</taxon>
        <taxon>Bacilli</taxon>
        <taxon>Bacillales</taxon>
        <taxon>Bacillaceae</taxon>
        <taxon>Siminovitchia</taxon>
    </lineage>
</organism>
<keyword evidence="1" id="KW-1133">Transmembrane helix</keyword>
<keyword evidence="1" id="KW-0812">Transmembrane</keyword>
<evidence type="ECO:0000313" key="2">
    <source>
        <dbReference type="EMBL" id="RST60366.1"/>
    </source>
</evidence>
<dbReference type="OrthoDB" id="9797976at2"/>
<feature type="transmembrane region" description="Helical" evidence="1">
    <location>
        <begin position="45"/>
        <end position="62"/>
    </location>
</feature>
<feature type="transmembrane region" description="Helical" evidence="1">
    <location>
        <begin position="21"/>
        <end position="39"/>
    </location>
</feature>
<protein>
    <submittedName>
        <fullName evidence="2">DUF554 family protein</fullName>
    </submittedName>
</protein>
<accession>A0A429XAD8</accession>
<comment type="caution">
    <text evidence="2">The sequence shown here is derived from an EMBL/GenBank/DDBJ whole genome shotgun (WGS) entry which is preliminary data.</text>
</comment>
<dbReference type="Proteomes" id="UP000287296">
    <property type="component" value="Unassembled WGS sequence"/>
</dbReference>
<proteinExistence type="predicted"/>
<dbReference type="PANTHER" id="PTHR36111:SF2">
    <property type="entry name" value="INNER MEMBRANE PROTEIN"/>
    <property type="match status" value="1"/>
</dbReference>
<dbReference type="RefSeq" id="WP_120117485.1">
    <property type="nucleotide sequence ID" value="NZ_QYTW02000005.1"/>
</dbReference>
<evidence type="ECO:0000313" key="3">
    <source>
        <dbReference type="Proteomes" id="UP000287296"/>
    </source>
</evidence>
<dbReference type="PANTHER" id="PTHR36111">
    <property type="entry name" value="INNER MEMBRANE PROTEIN-RELATED"/>
    <property type="match status" value="1"/>
</dbReference>
<keyword evidence="1" id="KW-0472">Membrane</keyword>
<reference evidence="2 3" key="1">
    <citation type="submission" date="2018-12" db="EMBL/GenBank/DDBJ databases">
        <authorList>
            <person name="Sun L."/>
            <person name="Chen Z."/>
        </authorList>
    </citation>
    <scope>NUCLEOTIDE SEQUENCE [LARGE SCALE GENOMIC DNA]</scope>
    <source>
        <strain evidence="2 3">LMG 29736</strain>
    </source>
</reference>
<dbReference type="AlphaFoldDB" id="A0A429XAD8"/>